<dbReference type="STRING" id="685588.A0A067S4Z8"/>
<gene>
    <name evidence="2" type="ORF">GALMADRAFT_259965</name>
</gene>
<dbReference type="InterPro" id="IPR001810">
    <property type="entry name" value="F-box_dom"/>
</dbReference>
<reference evidence="3" key="1">
    <citation type="journal article" date="2014" name="Proc. Natl. Acad. Sci. U.S.A.">
        <title>Extensive sampling of basidiomycete genomes demonstrates inadequacy of the white-rot/brown-rot paradigm for wood decay fungi.</title>
        <authorList>
            <person name="Riley R."/>
            <person name="Salamov A.A."/>
            <person name="Brown D.W."/>
            <person name="Nagy L.G."/>
            <person name="Floudas D."/>
            <person name="Held B.W."/>
            <person name="Levasseur A."/>
            <person name="Lombard V."/>
            <person name="Morin E."/>
            <person name="Otillar R."/>
            <person name="Lindquist E.A."/>
            <person name="Sun H."/>
            <person name="LaButti K.M."/>
            <person name="Schmutz J."/>
            <person name="Jabbour D."/>
            <person name="Luo H."/>
            <person name="Baker S.E."/>
            <person name="Pisabarro A.G."/>
            <person name="Walton J.D."/>
            <person name="Blanchette R.A."/>
            <person name="Henrissat B."/>
            <person name="Martin F."/>
            <person name="Cullen D."/>
            <person name="Hibbett D.S."/>
            <person name="Grigoriev I.V."/>
        </authorList>
    </citation>
    <scope>NUCLEOTIDE SEQUENCE [LARGE SCALE GENOMIC DNA]</scope>
    <source>
        <strain evidence="3">CBS 339.88</strain>
    </source>
</reference>
<dbReference type="HOGENOM" id="CLU_517822_0_0_1"/>
<evidence type="ECO:0000313" key="2">
    <source>
        <dbReference type="EMBL" id="KDR65891.1"/>
    </source>
</evidence>
<dbReference type="AlphaFoldDB" id="A0A067S4Z8"/>
<dbReference type="Gene3D" id="1.20.1280.50">
    <property type="match status" value="1"/>
</dbReference>
<evidence type="ECO:0000313" key="3">
    <source>
        <dbReference type="Proteomes" id="UP000027222"/>
    </source>
</evidence>
<name>A0A067S4Z8_GALM3</name>
<dbReference type="OrthoDB" id="3365698at2759"/>
<dbReference type="SUPFAM" id="SSF52047">
    <property type="entry name" value="RNI-like"/>
    <property type="match status" value="1"/>
</dbReference>
<sequence length="505" mass="57649">MSELKHIASLVAYRQNAVAGVNHLPAEILSEIFLQVQAEYSNRSFSLPPEELNLTRANSWIKVAHVCRKWRRSAQNTKALWSRIILSPTLPSPASLATHFFHLSHPLPISLEQALNPISKTEDAQLNKFYDLLLEHPNRISALYLRGYFPDTAWLLLQKSLPNIVELELSLKSVKWSADHPIRDGYIPEFLGGSPSSSLRKLSLGNYIWPGITPPALTHLYLTNEFRGVDLPNFFDMLASISLTLQALYLKGAGPTVFSWEEYESLSVTERLVMPVLEHFEILSSPFHDIANSLLHLYKLSLPNVRTIIWDSQWTEGLRRNTSAHERMTMILPDEYLTRVTSLVGWAARKECYALQGETLYFDPSEVTASPLDMWAMFLPNLVVLAVPGYVKWDDMEYALRHTANLRKLYIGEAANYIALVSLLEEASRADFLPHLEVLTIYYRWSLGRCLSEMKRSFVWKGLEPLSELLVDNSVTRARYHLQTTYTLRFDVGTTDGFFFTDPSL</sequence>
<dbReference type="Proteomes" id="UP000027222">
    <property type="component" value="Unassembled WGS sequence"/>
</dbReference>
<feature type="domain" description="F-box" evidence="1">
    <location>
        <begin position="22"/>
        <end position="86"/>
    </location>
</feature>
<dbReference type="Pfam" id="PF12937">
    <property type="entry name" value="F-box-like"/>
    <property type="match status" value="1"/>
</dbReference>
<protein>
    <recommendedName>
        <fullName evidence="1">F-box domain-containing protein</fullName>
    </recommendedName>
</protein>
<evidence type="ECO:0000259" key="1">
    <source>
        <dbReference type="Pfam" id="PF12937"/>
    </source>
</evidence>
<dbReference type="EMBL" id="KL142430">
    <property type="protein sequence ID" value="KDR65891.1"/>
    <property type="molecule type" value="Genomic_DNA"/>
</dbReference>
<accession>A0A067S4Z8</accession>
<keyword evidence="3" id="KW-1185">Reference proteome</keyword>
<organism evidence="2 3">
    <name type="scientific">Galerina marginata (strain CBS 339.88)</name>
    <dbReference type="NCBI Taxonomy" id="685588"/>
    <lineage>
        <taxon>Eukaryota</taxon>
        <taxon>Fungi</taxon>
        <taxon>Dikarya</taxon>
        <taxon>Basidiomycota</taxon>
        <taxon>Agaricomycotina</taxon>
        <taxon>Agaricomycetes</taxon>
        <taxon>Agaricomycetidae</taxon>
        <taxon>Agaricales</taxon>
        <taxon>Agaricineae</taxon>
        <taxon>Strophariaceae</taxon>
        <taxon>Galerina</taxon>
    </lineage>
</organism>
<proteinExistence type="predicted"/>